<name>A0A3P7Q8I8_DIBLA</name>
<sequence length="125" mass="13970">MQNLCSDRKDQSLMSNLLVLTRNFNVFSEMVFFGQIIILHGRTNCGCQECHKVRIRVDFSTGLNAALDRHQYPLIVPEDIFARLNGGTCSAKLNLSDAYLQIEVNKGSRDLLTINSHRGLLGCGV</sequence>
<dbReference type="AlphaFoldDB" id="A0A3P7Q8I8"/>
<proteinExistence type="predicted"/>
<keyword evidence="2" id="KW-1185">Reference proteome</keyword>
<dbReference type="SUPFAM" id="SSF56672">
    <property type="entry name" value="DNA/RNA polymerases"/>
    <property type="match status" value="1"/>
</dbReference>
<reference evidence="1 2" key="1">
    <citation type="submission" date="2018-11" db="EMBL/GenBank/DDBJ databases">
        <authorList>
            <consortium name="Pathogen Informatics"/>
        </authorList>
    </citation>
    <scope>NUCLEOTIDE SEQUENCE [LARGE SCALE GENOMIC DNA]</scope>
</reference>
<dbReference type="EMBL" id="UYRU01077568">
    <property type="protein sequence ID" value="VDN28242.1"/>
    <property type="molecule type" value="Genomic_DNA"/>
</dbReference>
<protein>
    <recommendedName>
        <fullName evidence="3">Reverse transcriptase domain-containing protein</fullName>
    </recommendedName>
</protein>
<dbReference type="PANTHER" id="PTHR37984:SF5">
    <property type="entry name" value="PROTEIN NYNRIN-LIKE"/>
    <property type="match status" value="1"/>
</dbReference>
<evidence type="ECO:0000313" key="2">
    <source>
        <dbReference type="Proteomes" id="UP000281553"/>
    </source>
</evidence>
<dbReference type="InterPro" id="IPR043502">
    <property type="entry name" value="DNA/RNA_pol_sf"/>
</dbReference>
<evidence type="ECO:0000313" key="1">
    <source>
        <dbReference type="EMBL" id="VDN28242.1"/>
    </source>
</evidence>
<dbReference type="OrthoDB" id="10068977at2759"/>
<evidence type="ECO:0008006" key="3">
    <source>
        <dbReference type="Google" id="ProtNLM"/>
    </source>
</evidence>
<dbReference type="PANTHER" id="PTHR37984">
    <property type="entry name" value="PROTEIN CBG26694"/>
    <property type="match status" value="1"/>
</dbReference>
<dbReference type="Gene3D" id="3.10.10.10">
    <property type="entry name" value="HIV Type 1 Reverse Transcriptase, subunit A, domain 1"/>
    <property type="match status" value="1"/>
</dbReference>
<gene>
    <name evidence="1" type="ORF">DILT_LOCUS15144</name>
</gene>
<organism evidence="1 2">
    <name type="scientific">Dibothriocephalus latus</name>
    <name type="common">Fish tapeworm</name>
    <name type="synonym">Diphyllobothrium latum</name>
    <dbReference type="NCBI Taxonomy" id="60516"/>
    <lineage>
        <taxon>Eukaryota</taxon>
        <taxon>Metazoa</taxon>
        <taxon>Spiralia</taxon>
        <taxon>Lophotrochozoa</taxon>
        <taxon>Platyhelminthes</taxon>
        <taxon>Cestoda</taxon>
        <taxon>Eucestoda</taxon>
        <taxon>Diphyllobothriidea</taxon>
        <taxon>Diphyllobothriidae</taxon>
        <taxon>Dibothriocephalus</taxon>
    </lineage>
</organism>
<dbReference type="InterPro" id="IPR043128">
    <property type="entry name" value="Rev_trsase/Diguanyl_cyclase"/>
</dbReference>
<dbReference type="Gene3D" id="3.30.70.270">
    <property type="match status" value="1"/>
</dbReference>
<dbReference type="Proteomes" id="UP000281553">
    <property type="component" value="Unassembled WGS sequence"/>
</dbReference>
<accession>A0A3P7Q8I8</accession>
<dbReference type="InterPro" id="IPR050951">
    <property type="entry name" value="Retrovirus_Pol_polyprotein"/>
</dbReference>